<dbReference type="AlphaFoldDB" id="A0A9N9D1S7"/>
<keyword evidence="2" id="KW-1185">Reference proteome</keyword>
<dbReference type="OrthoDB" id="2304381at2759"/>
<name>A0A9N9D1S7_9GLOM</name>
<feature type="non-terminal residue" evidence="1">
    <location>
        <position position="1"/>
    </location>
</feature>
<comment type="caution">
    <text evidence="1">The sequence shown here is derived from an EMBL/GenBank/DDBJ whole genome shotgun (WGS) entry which is preliminary data.</text>
</comment>
<dbReference type="EMBL" id="CAJVPK010003061">
    <property type="protein sequence ID" value="CAG8622842.1"/>
    <property type="molecule type" value="Genomic_DNA"/>
</dbReference>
<dbReference type="InterPro" id="IPR011009">
    <property type="entry name" value="Kinase-like_dom_sf"/>
</dbReference>
<evidence type="ECO:0000313" key="2">
    <source>
        <dbReference type="Proteomes" id="UP000789706"/>
    </source>
</evidence>
<accession>A0A9N9D1S7</accession>
<organism evidence="1 2">
    <name type="scientific">Diversispora eburnea</name>
    <dbReference type="NCBI Taxonomy" id="1213867"/>
    <lineage>
        <taxon>Eukaryota</taxon>
        <taxon>Fungi</taxon>
        <taxon>Fungi incertae sedis</taxon>
        <taxon>Mucoromycota</taxon>
        <taxon>Glomeromycotina</taxon>
        <taxon>Glomeromycetes</taxon>
        <taxon>Diversisporales</taxon>
        <taxon>Diversisporaceae</taxon>
        <taxon>Diversispora</taxon>
    </lineage>
</organism>
<evidence type="ECO:0000313" key="1">
    <source>
        <dbReference type="EMBL" id="CAG8622842.1"/>
    </source>
</evidence>
<reference evidence="1" key="1">
    <citation type="submission" date="2021-06" db="EMBL/GenBank/DDBJ databases">
        <authorList>
            <person name="Kallberg Y."/>
            <person name="Tangrot J."/>
            <person name="Rosling A."/>
        </authorList>
    </citation>
    <scope>NUCLEOTIDE SEQUENCE</scope>
    <source>
        <strain evidence="1">AZ414A</strain>
    </source>
</reference>
<protein>
    <submittedName>
        <fullName evidence="1">1486_t:CDS:1</fullName>
    </submittedName>
</protein>
<dbReference type="Gene3D" id="1.10.510.10">
    <property type="entry name" value="Transferase(Phosphotransferase) domain 1"/>
    <property type="match status" value="1"/>
</dbReference>
<dbReference type="SUPFAM" id="SSF56112">
    <property type="entry name" value="Protein kinase-like (PK-like)"/>
    <property type="match status" value="1"/>
</dbReference>
<proteinExistence type="predicted"/>
<sequence>MLQIVYCPAGHSYNNNHKSIGFCESSTKENFIQEFGTWSSGNDWEYFYIGKKVALKEINDSEHDISKFLKEVKNIRIMNYWLYITKYFGITKNPFTQNYIIIMQLCYDSLHKFLTKAIKSQKHESPLSSSISHPQSCYISRCIHTLHGLHNSLNLK</sequence>
<dbReference type="Proteomes" id="UP000789706">
    <property type="component" value="Unassembled WGS sequence"/>
</dbReference>
<gene>
    <name evidence="1" type="ORF">DEBURN_LOCUS10438</name>
</gene>